<dbReference type="SUPFAM" id="SSF52096">
    <property type="entry name" value="ClpP/crotonase"/>
    <property type="match status" value="1"/>
</dbReference>
<keyword evidence="2 7" id="KW-0645">Protease</keyword>
<proteinExistence type="inferred from homology"/>
<dbReference type="InterPro" id="IPR018215">
    <property type="entry name" value="ClpP_Ser_AS"/>
</dbReference>
<comment type="similarity">
    <text evidence="1 8">Belongs to the peptidase S14 family.</text>
</comment>
<sequence length="268" mass="28682">MAALARAAPRGARLLAQTTPRTSQSLSLAYSLNTPHPPSLARQLSSTASRGTIIPYVISREPRGERVSDVYSRLLQERIVFLNGPVEDALSSVVVAQLLFLEAESSAPISLYINSPGGSVTAGMAIYDTMQFVHCPVHTIVVGQASSMASLILAGGEPGHRSALAHSSIMIHQPSGGAGGQASDISIQANEILRIREKMFDLYADHCKFRDEDRETARKRFAQVLDRDHYLTPEGAIGQGIIDHVLKKRPSAMASTEGEGGIKGTNAP</sequence>
<dbReference type="CDD" id="cd07017">
    <property type="entry name" value="S14_ClpP_2"/>
    <property type="match status" value="1"/>
</dbReference>
<dbReference type="FunFam" id="3.90.226.10:FF:000002">
    <property type="entry name" value="ATP-dependent Clp protease proteolytic subunit"/>
    <property type="match status" value="1"/>
</dbReference>
<evidence type="ECO:0000256" key="3">
    <source>
        <dbReference type="ARBA" id="ARBA00022801"/>
    </source>
</evidence>
<gene>
    <name evidence="9" type="primary">FGENESH: predicted gene_1.306</name>
    <name evidence="10" type="ORF">AAT19DRAFT_8715</name>
    <name evidence="9" type="ORF">BN2166_0003060</name>
</gene>
<dbReference type="EMBL" id="CWKI01000001">
    <property type="protein sequence ID" value="CTR04445.1"/>
    <property type="molecule type" value="Genomic_DNA"/>
</dbReference>
<feature type="active site" evidence="5">
    <location>
        <position position="147"/>
    </location>
</feature>
<evidence type="ECO:0000313" key="9">
    <source>
        <dbReference type="EMBL" id="CTR04445.1"/>
    </source>
</evidence>
<dbReference type="GO" id="GO:0004252">
    <property type="term" value="F:serine-type endopeptidase activity"/>
    <property type="evidence" value="ECO:0007669"/>
    <property type="project" value="UniProtKB-EC"/>
</dbReference>
<evidence type="ECO:0000313" key="11">
    <source>
        <dbReference type="Proteomes" id="UP000199069"/>
    </source>
</evidence>
<dbReference type="Pfam" id="PF00574">
    <property type="entry name" value="CLP_protease"/>
    <property type="match status" value="1"/>
</dbReference>
<dbReference type="InterPro" id="IPR029045">
    <property type="entry name" value="ClpP/crotonase-like_dom_sf"/>
</dbReference>
<dbReference type="EMBL" id="LCTV02000001">
    <property type="protein sequence ID" value="PRQ77647.1"/>
    <property type="molecule type" value="Genomic_DNA"/>
</dbReference>
<evidence type="ECO:0000256" key="6">
    <source>
        <dbReference type="PROSITE-ProRule" id="PRU10086"/>
    </source>
</evidence>
<evidence type="ECO:0000256" key="2">
    <source>
        <dbReference type="ARBA" id="ARBA00022670"/>
    </source>
</evidence>
<dbReference type="InterPro" id="IPR001907">
    <property type="entry name" value="ClpP"/>
</dbReference>
<dbReference type="Proteomes" id="UP000199069">
    <property type="component" value="Unassembled WGS sequence"/>
</dbReference>
<evidence type="ECO:0000256" key="4">
    <source>
        <dbReference type="ARBA" id="ARBA00022825"/>
    </source>
</evidence>
<dbReference type="AlphaFoldDB" id="A0A0K3C7J9"/>
<dbReference type="GO" id="GO:0051117">
    <property type="term" value="F:ATPase binding"/>
    <property type="evidence" value="ECO:0007669"/>
    <property type="project" value="TreeGrafter"/>
</dbReference>
<dbReference type="NCBIfam" id="NF001368">
    <property type="entry name" value="PRK00277.1"/>
    <property type="match status" value="1"/>
</dbReference>
<protein>
    <recommendedName>
        <fullName evidence="8">ATP-dependent Clp protease proteolytic subunit</fullName>
        <ecNumber evidence="7">3.4.21.92</ecNumber>
    </recommendedName>
</protein>
<evidence type="ECO:0000256" key="8">
    <source>
        <dbReference type="RuleBase" id="RU003567"/>
    </source>
</evidence>
<evidence type="ECO:0000256" key="5">
    <source>
        <dbReference type="PROSITE-ProRule" id="PRU10085"/>
    </source>
</evidence>
<dbReference type="InterPro" id="IPR033135">
    <property type="entry name" value="ClpP_His_AS"/>
</dbReference>
<accession>A0A0K3C7J9</accession>
<evidence type="ECO:0000256" key="7">
    <source>
        <dbReference type="RuleBase" id="RU000549"/>
    </source>
</evidence>
<dbReference type="OMA" id="IHQPYSE"/>
<dbReference type="GO" id="GO:0009368">
    <property type="term" value="C:endopeptidase Clp complex"/>
    <property type="evidence" value="ECO:0007669"/>
    <property type="project" value="TreeGrafter"/>
</dbReference>
<dbReference type="Gene3D" id="3.90.226.10">
    <property type="entry name" value="2-enoyl-CoA Hydratase, Chain A, domain 1"/>
    <property type="match status" value="1"/>
</dbReference>
<evidence type="ECO:0000313" key="12">
    <source>
        <dbReference type="Proteomes" id="UP000239560"/>
    </source>
</evidence>
<evidence type="ECO:0000256" key="1">
    <source>
        <dbReference type="ARBA" id="ARBA00007039"/>
    </source>
</evidence>
<evidence type="ECO:0000313" key="10">
    <source>
        <dbReference type="EMBL" id="PRQ77647.1"/>
    </source>
</evidence>
<keyword evidence="3 7" id="KW-0378">Hydrolase</keyword>
<dbReference type="InterPro" id="IPR023562">
    <property type="entry name" value="ClpP/TepA"/>
</dbReference>
<dbReference type="PRINTS" id="PR00127">
    <property type="entry name" value="CLPPROTEASEP"/>
</dbReference>
<dbReference type="PROSITE" id="PS00382">
    <property type="entry name" value="CLP_PROTEASE_HIS"/>
    <property type="match status" value="1"/>
</dbReference>
<dbReference type="GO" id="GO:0004176">
    <property type="term" value="F:ATP-dependent peptidase activity"/>
    <property type="evidence" value="ECO:0007669"/>
    <property type="project" value="InterPro"/>
</dbReference>
<reference evidence="9 11" key="1">
    <citation type="submission" date="2015-07" db="EMBL/GenBank/DDBJ databases">
        <authorList>
            <person name="Cajimat M.N.B."/>
            <person name="Milazzo M.L."/>
            <person name="Fulhorst C.F."/>
        </authorList>
    </citation>
    <scope>NUCLEOTIDE SEQUENCE [LARGE SCALE GENOMIC DNA]</scope>
    <source>
        <strain evidence="9">Single colony</strain>
    </source>
</reference>
<dbReference type="PANTHER" id="PTHR10381:SF11">
    <property type="entry name" value="ATP-DEPENDENT CLP PROTEASE PROTEOLYTIC SUBUNIT, MITOCHONDRIAL"/>
    <property type="match status" value="1"/>
</dbReference>
<dbReference type="OrthoDB" id="2017408at2759"/>
<name>A0A0K3C7J9_RHOTO</name>
<reference evidence="10 12" key="2">
    <citation type="journal article" date="2018" name="Elife">
        <title>Functional genomics of lipid metabolism in the oleaginous yeast Rhodosporidium toruloides.</title>
        <authorList>
            <person name="Coradetti S.T."/>
            <person name="Pinel D."/>
            <person name="Geiselman G."/>
            <person name="Ito M."/>
            <person name="Mondo S."/>
            <person name="Reilly M.C."/>
            <person name="Cheng Y.F."/>
            <person name="Bauer S."/>
            <person name="Grigoriev I."/>
            <person name="Gladden J.M."/>
            <person name="Simmons B.A."/>
            <person name="Brem R."/>
            <person name="Arkin A.P."/>
            <person name="Skerker J.M."/>
        </authorList>
    </citation>
    <scope>NUCLEOTIDE SEQUENCE [LARGE SCALE GENOMIC DNA]</scope>
    <source>
        <strain evidence="10 12">NBRC 0880</strain>
    </source>
</reference>
<keyword evidence="4 7" id="KW-0720">Serine protease</keyword>
<dbReference type="HAMAP" id="MF_00444">
    <property type="entry name" value="ClpP"/>
    <property type="match status" value="1"/>
</dbReference>
<dbReference type="PROSITE" id="PS00381">
    <property type="entry name" value="CLP_PROTEASE_SER"/>
    <property type="match status" value="1"/>
</dbReference>
<organism evidence="9 11">
    <name type="scientific">Rhodotorula toruloides</name>
    <name type="common">Yeast</name>
    <name type="synonym">Rhodosporidium toruloides</name>
    <dbReference type="NCBI Taxonomy" id="5286"/>
    <lineage>
        <taxon>Eukaryota</taxon>
        <taxon>Fungi</taxon>
        <taxon>Dikarya</taxon>
        <taxon>Basidiomycota</taxon>
        <taxon>Pucciniomycotina</taxon>
        <taxon>Microbotryomycetes</taxon>
        <taxon>Sporidiobolales</taxon>
        <taxon>Sporidiobolaceae</taxon>
        <taxon>Rhodotorula</taxon>
    </lineage>
</organism>
<dbReference type="EC" id="3.4.21.92" evidence="7"/>
<dbReference type="STRING" id="5286.A0A0K3C7J9"/>
<dbReference type="PANTHER" id="PTHR10381">
    <property type="entry name" value="ATP-DEPENDENT CLP PROTEASE PROTEOLYTIC SUBUNIT"/>
    <property type="match status" value="1"/>
</dbReference>
<feature type="active site" evidence="6">
    <location>
        <position position="172"/>
    </location>
</feature>
<keyword evidence="11" id="KW-1185">Reference proteome</keyword>
<dbReference type="GO" id="GO:0006515">
    <property type="term" value="P:protein quality control for misfolded or incompletely synthesized proteins"/>
    <property type="evidence" value="ECO:0007669"/>
    <property type="project" value="TreeGrafter"/>
</dbReference>
<dbReference type="Proteomes" id="UP000239560">
    <property type="component" value="Unassembled WGS sequence"/>
</dbReference>